<dbReference type="GO" id="GO:0030170">
    <property type="term" value="F:pyridoxal phosphate binding"/>
    <property type="evidence" value="ECO:0007669"/>
    <property type="project" value="UniProtKB-UniRule"/>
</dbReference>
<feature type="active site" description="Proton acceptor; specific for D-alanine" evidence="4">
    <location>
        <position position="56"/>
    </location>
</feature>
<dbReference type="NCBIfam" id="TIGR00492">
    <property type="entry name" value="alr"/>
    <property type="match status" value="1"/>
</dbReference>
<dbReference type="HAMAP" id="MF_01201">
    <property type="entry name" value="Ala_racemase"/>
    <property type="match status" value="1"/>
</dbReference>
<feature type="modified residue" description="N6-(pyridoxal phosphate)lysine" evidence="4 5">
    <location>
        <position position="56"/>
    </location>
</feature>
<dbReference type="InterPro" id="IPR001608">
    <property type="entry name" value="Ala_racemase_N"/>
</dbReference>
<dbReference type="Gene3D" id="3.20.20.10">
    <property type="entry name" value="Alanine racemase"/>
    <property type="match status" value="1"/>
</dbReference>
<evidence type="ECO:0000256" key="3">
    <source>
        <dbReference type="ARBA" id="ARBA00023235"/>
    </source>
</evidence>
<dbReference type="FunFam" id="3.20.20.10:FF:000002">
    <property type="entry name" value="Alanine racemase"/>
    <property type="match status" value="1"/>
</dbReference>
<dbReference type="PANTHER" id="PTHR30511:SF0">
    <property type="entry name" value="ALANINE RACEMASE, CATABOLIC-RELATED"/>
    <property type="match status" value="1"/>
</dbReference>
<dbReference type="Pfam" id="PF00842">
    <property type="entry name" value="Ala_racemase_C"/>
    <property type="match status" value="1"/>
</dbReference>
<keyword evidence="3 4" id="KW-0413">Isomerase</keyword>
<dbReference type="Pfam" id="PF01168">
    <property type="entry name" value="Ala_racemase_N"/>
    <property type="match status" value="1"/>
</dbReference>
<comment type="function">
    <text evidence="4">Catalyzes the interconversion of L-alanine and D-alanine. May also act on other amino acids.</text>
</comment>
<dbReference type="EC" id="5.1.1.1" evidence="4"/>
<proteinExistence type="inferred from homology"/>
<evidence type="ECO:0000256" key="6">
    <source>
        <dbReference type="PIRSR" id="PIRSR600821-52"/>
    </source>
</evidence>
<comment type="catalytic activity">
    <reaction evidence="4">
        <text>L-alanine = D-alanine</text>
        <dbReference type="Rhea" id="RHEA:20249"/>
        <dbReference type="ChEBI" id="CHEBI:57416"/>
        <dbReference type="ChEBI" id="CHEBI:57972"/>
        <dbReference type="EC" id="5.1.1.1"/>
    </reaction>
</comment>
<feature type="domain" description="Alanine racemase C-terminal" evidence="7">
    <location>
        <begin position="260"/>
        <end position="388"/>
    </location>
</feature>
<dbReference type="InterPro" id="IPR000821">
    <property type="entry name" value="Ala_racemase"/>
</dbReference>
<dbReference type="RefSeq" id="WP_236096156.1">
    <property type="nucleotide sequence ID" value="NZ_JTHE03000058.1"/>
</dbReference>
<evidence type="ECO:0000259" key="7">
    <source>
        <dbReference type="SMART" id="SM01005"/>
    </source>
</evidence>
<dbReference type="PANTHER" id="PTHR30511">
    <property type="entry name" value="ALANINE RACEMASE"/>
    <property type="match status" value="1"/>
</dbReference>
<evidence type="ECO:0000256" key="4">
    <source>
        <dbReference type="HAMAP-Rule" id="MF_01201"/>
    </source>
</evidence>
<dbReference type="SMART" id="SM01005">
    <property type="entry name" value="Ala_racemase_C"/>
    <property type="match status" value="1"/>
</dbReference>
<dbReference type="PRINTS" id="PR00992">
    <property type="entry name" value="ALARACEMASE"/>
</dbReference>
<dbReference type="Proteomes" id="UP000031561">
    <property type="component" value="Unassembled WGS sequence"/>
</dbReference>
<evidence type="ECO:0000313" key="8">
    <source>
        <dbReference type="EMBL" id="MCM1983200.1"/>
    </source>
</evidence>
<feature type="binding site" evidence="4 6">
    <location>
        <position position="329"/>
    </location>
    <ligand>
        <name>substrate</name>
    </ligand>
</feature>
<dbReference type="GO" id="GO:0008784">
    <property type="term" value="F:alanine racemase activity"/>
    <property type="evidence" value="ECO:0007669"/>
    <property type="project" value="UniProtKB-UniRule"/>
</dbReference>
<dbReference type="GO" id="GO:0030632">
    <property type="term" value="P:D-alanine biosynthetic process"/>
    <property type="evidence" value="ECO:0007669"/>
    <property type="project" value="UniProtKB-UniRule"/>
</dbReference>
<gene>
    <name evidence="8" type="primary">alr</name>
    <name evidence="8" type="ORF">QQ91_0010240</name>
</gene>
<dbReference type="SUPFAM" id="SSF50621">
    <property type="entry name" value="Alanine racemase C-terminal domain-like"/>
    <property type="match status" value="1"/>
</dbReference>
<name>A0ABD4T4D8_9CYAN</name>
<comment type="pathway">
    <text evidence="4">Amino-acid biosynthesis; D-alanine biosynthesis; D-alanine from L-alanine: step 1/1.</text>
</comment>
<keyword evidence="9" id="KW-1185">Reference proteome</keyword>
<comment type="cofactor">
    <cofactor evidence="1 4 5">
        <name>pyridoxal 5'-phosphate</name>
        <dbReference type="ChEBI" id="CHEBI:597326"/>
    </cofactor>
</comment>
<dbReference type="EMBL" id="JTHE03000058">
    <property type="protein sequence ID" value="MCM1983200.1"/>
    <property type="molecule type" value="Genomic_DNA"/>
</dbReference>
<accession>A0ABD4T4D8</accession>
<dbReference type="CDD" id="cd00430">
    <property type="entry name" value="PLPDE_III_AR"/>
    <property type="match status" value="1"/>
</dbReference>
<dbReference type="SUPFAM" id="SSF51419">
    <property type="entry name" value="PLP-binding barrel"/>
    <property type="match status" value="1"/>
</dbReference>
<dbReference type="InterPro" id="IPR020622">
    <property type="entry name" value="Ala_racemase_pyridoxalP-BS"/>
</dbReference>
<dbReference type="InterPro" id="IPR009006">
    <property type="entry name" value="Ala_racemase/Decarboxylase_C"/>
</dbReference>
<comment type="caution">
    <text evidence="8">The sequence shown here is derived from an EMBL/GenBank/DDBJ whole genome shotgun (WGS) entry which is preliminary data.</text>
</comment>
<evidence type="ECO:0000256" key="1">
    <source>
        <dbReference type="ARBA" id="ARBA00001933"/>
    </source>
</evidence>
<keyword evidence="2 4" id="KW-0663">Pyridoxal phosphate</keyword>
<comment type="similarity">
    <text evidence="4">Belongs to the alanine racemase family.</text>
</comment>
<evidence type="ECO:0000256" key="2">
    <source>
        <dbReference type="ARBA" id="ARBA00022898"/>
    </source>
</evidence>
<feature type="active site" description="Proton acceptor; specific for L-alanine" evidence="4">
    <location>
        <position position="281"/>
    </location>
</feature>
<evidence type="ECO:0000313" key="9">
    <source>
        <dbReference type="Proteomes" id="UP000031561"/>
    </source>
</evidence>
<dbReference type="Gene3D" id="2.40.37.10">
    <property type="entry name" value="Lyase, Ornithine Decarboxylase, Chain A, domain 1"/>
    <property type="match status" value="1"/>
</dbReference>
<feature type="binding site" evidence="4 6">
    <location>
        <position position="152"/>
    </location>
    <ligand>
        <name>substrate</name>
    </ligand>
</feature>
<protein>
    <recommendedName>
        <fullName evidence="4">Alanine racemase</fullName>
        <ecNumber evidence="4">5.1.1.1</ecNumber>
    </recommendedName>
</protein>
<dbReference type="AlphaFoldDB" id="A0ABD4T4D8"/>
<organism evidence="8 9">
    <name type="scientific">Lyngbya confervoides BDU141951</name>
    <dbReference type="NCBI Taxonomy" id="1574623"/>
    <lineage>
        <taxon>Bacteria</taxon>
        <taxon>Bacillati</taxon>
        <taxon>Cyanobacteriota</taxon>
        <taxon>Cyanophyceae</taxon>
        <taxon>Oscillatoriophycideae</taxon>
        <taxon>Oscillatoriales</taxon>
        <taxon>Microcoleaceae</taxon>
        <taxon>Lyngbya</taxon>
    </lineage>
</organism>
<dbReference type="InterPro" id="IPR011079">
    <property type="entry name" value="Ala_racemase_C"/>
</dbReference>
<dbReference type="InterPro" id="IPR029066">
    <property type="entry name" value="PLP-binding_barrel"/>
</dbReference>
<evidence type="ECO:0000256" key="5">
    <source>
        <dbReference type="PIRSR" id="PIRSR600821-50"/>
    </source>
</evidence>
<reference evidence="8 9" key="1">
    <citation type="journal article" date="2015" name="Genome Announc.">
        <title>Draft Genome Sequence of Filamentous Marine Cyanobacterium Lyngbya confervoides Strain BDU141951.</title>
        <authorList>
            <person name="Chandrababunaidu M.M."/>
            <person name="Sen D."/>
            <person name="Tripathy S."/>
        </authorList>
    </citation>
    <scope>NUCLEOTIDE SEQUENCE [LARGE SCALE GENOMIC DNA]</scope>
    <source>
        <strain evidence="8 9">BDU141951</strain>
    </source>
</reference>
<dbReference type="PROSITE" id="PS00395">
    <property type="entry name" value="ALANINE_RACEMASE"/>
    <property type="match status" value="1"/>
</dbReference>
<sequence>MQPTWPIMSDAKGKQKLEALAQERAWIALDRSALLHNIQQVQAKLAPGTKLIAVVKADAYGHGAIAVARLALSQGVAALAVATIPEGIQLRQSGITAPILVLGATYRPEEITAIAQWRLQPTLCSPEQALNFSRQMPRPLQVHLNIDTGMSRLGPIWQQGEAFVKFVQGLANLEIVGVYSHLATADDPHSEFTALQLARFQELAQKLKVCGMQHVSFHLANSAGVMLGQVYHFDWVRVGLALYGLYPHPSFYPALHLRPVMAVKAKIKQVKLLPTATGVSYGHTFVTDRPTLLAVVGIGYGDGVPRSLSNRMQVLVQGQRVPQIGNVTMDQLMIDVTQVPQVQVGDEVTLIGRDGDQGIRVEDWAHLLQTISYEIVCGFRDRLPRCWI</sequence>